<dbReference type="STRING" id="546871.SAMN04488543_1248"/>
<protein>
    <recommendedName>
        <fullName evidence="3">DUF2993 domain-containing protein</fullName>
    </recommendedName>
</protein>
<dbReference type="EMBL" id="LT629749">
    <property type="protein sequence ID" value="SDS19121.1"/>
    <property type="molecule type" value="Genomic_DNA"/>
</dbReference>
<organism evidence="1 2">
    <name type="scientific">Friedmanniella luteola</name>
    <dbReference type="NCBI Taxonomy" id="546871"/>
    <lineage>
        <taxon>Bacteria</taxon>
        <taxon>Bacillati</taxon>
        <taxon>Actinomycetota</taxon>
        <taxon>Actinomycetes</taxon>
        <taxon>Propionibacteriales</taxon>
        <taxon>Nocardioidaceae</taxon>
        <taxon>Friedmanniella</taxon>
    </lineage>
</organism>
<dbReference type="Pfam" id="PF11209">
    <property type="entry name" value="LmeA"/>
    <property type="match status" value="1"/>
</dbReference>
<evidence type="ECO:0000313" key="2">
    <source>
        <dbReference type="Proteomes" id="UP000199092"/>
    </source>
</evidence>
<reference evidence="1 2" key="1">
    <citation type="submission" date="2016-10" db="EMBL/GenBank/DDBJ databases">
        <authorList>
            <person name="de Groot N.N."/>
        </authorList>
    </citation>
    <scope>NUCLEOTIDE SEQUENCE [LARGE SCALE GENOMIC DNA]</scope>
    <source>
        <strain evidence="1 2">DSM 21741</strain>
    </source>
</reference>
<accession>A0A1H1Q6I9</accession>
<evidence type="ECO:0000313" key="1">
    <source>
        <dbReference type="EMBL" id="SDS19121.1"/>
    </source>
</evidence>
<proteinExistence type="predicted"/>
<dbReference type="OrthoDB" id="3215846at2"/>
<sequence>MAARRRSRVTGLVVLLVVVALLALGLFFADRYAEQRAEREAAGQLQAQLGTATPPAVDVEGWPFLTQAVGQRLPRVHVVADDLGADGSTTVPVQHADLVLTDVTTPDWYRTLEASRVEGTARLDYGALSGLAGAPLTAAGGGRVRLERKTSVFGADVTATVTGLPQLDVDAQTLTLTDPTVDLAGVTLPQSASDALLRAVVQPIPVTGLPLGLTVTSIAAGDDAVDVGLLGRDVELRR</sequence>
<evidence type="ECO:0008006" key="3">
    <source>
        <dbReference type="Google" id="ProtNLM"/>
    </source>
</evidence>
<dbReference type="Proteomes" id="UP000199092">
    <property type="component" value="Chromosome I"/>
</dbReference>
<name>A0A1H1Q6I9_9ACTN</name>
<dbReference type="RefSeq" id="WP_091411170.1">
    <property type="nucleotide sequence ID" value="NZ_LT629749.1"/>
</dbReference>
<gene>
    <name evidence="1" type="ORF">SAMN04488543_1248</name>
</gene>
<dbReference type="AlphaFoldDB" id="A0A1H1Q6I9"/>
<dbReference type="InterPro" id="IPR021373">
    <property type="entry name" value="DUF2993"/>
</dbReference>
<keyword evidence="2" id="KW-1185">Reference proteome</keyword>